<dbReference type="Proteomes" id="UP000799118">
    <property type="component" value="Unassembled WGS sequence"/>
</dbReference>
<keyword evidence="1" id="KW-1133">Transmembrane helix</keyword>
<organism evidence="2 3">
    <name type="scientific">Gymnopus androsaceus JB14</name>
    <dbReference type="NCBI Taxonomy" id="1447944"/>
    <lineage>
        <taxon>Eukaryota</taxon>
        <taxon>Fungi</taxon>
        <taxon>Dikarya</taxon>
        <taxon>Basidiomycota</taxon>
        <taxon>Agaricomycotina</taxon>
        <taxon>Agaricomycetes</taxon>
        <taxon>Agaricomycetidae</taxon>
        <taxon>Agaricales</taxon>
        <taxon>Marasmiineae</taxon>
        <taxon>Omphalotaceae</taxon>
        <taxon>Gymnopus</taxon>
    </lineage>
</organism>
<name>A0A6A4HKW8_9AGAR</name>
<keyword evidence="3" id="KW-1185">Reference proteome</keyword>
<feature type="transmembrane region" description="Helical" evidence="1">
    <location>
        <begin position="189"/>
        <end position="214"/>
    </location>
</feature>
<keyword evidence="1" id="KW-0812">Transmembrane</keyword>
<evidence type="ECO:0000256" key="1">
    <source>
        <dbReference type="SAM" id="Phobius"/>
    </source>
</evidence>
<dbReference type="AlphaFoldDB" id="A0A6A4HKW8"/>
<evidence type="ECO:0000313" key="3">
    <source>
        <dbReference type="Proteomes" id="UP000799118"/>
    </source>
</evidence>
<feature type="transmembrane region" description="Helical" evidence="1">
    <location>
        <begin position="242"/>
        <end position="264"/>
    </location>
</feature>
<sequence length="305" mass="32852">MTEITDDSEKGNWKKISLIPIKENEDGSNNYNEFRRKSELELDASDYWKYIDGPDYKPPVIPALETSMEVDVFVEGNWVKGKTRGNEAAVALAKAAAKTWLDGDKKALAVIVKAVPTQKLYVVDNCKSAHSACRSSAMSAETLNDPLEKSTTPNLPPPYSEYLHQQEDPSSAHECHNASRCHSSNLKRVLLPVVLTLVSLGALVALSCVLDTFFGGEGAGGLLKRATGSTTSGSGTFVNHKLYLIIVFVGLFLVVILGICLSAWCCRGSFENPLCCPCYLCACCGGLGCLECIACGLCAEGIEQA</sequence>
<evidence type="ECO:0000313" key="2">
    <source>
        <dbReference type="EMBL" id="KAE9397505.1"/>
    </source>
</evidence>
<accession>A0A6A4HKW8</accession>
<gene>
    <name evidence="2" type="ORF">BT96DRAFT_995735</name>
</gene>
<reference evidence="2" key="1">
    <citation type="journal article" date="2019" name="Environ. Microbiol.">
        <title>Fungal ecological strategies reflected in gene transcription - a case study of two litter decomposers.</title>
        <authorList>
            <person name="Barbi F."/>
            <person name="Kohler A."/>
            <person name="Barry K."/>
            <person name="Baskaran P."/>
            <person name="Daum C."/>
            <person name="Fauchery L."/>
            <person name="Ihrmark K."/>
            <person name="Kuo A."/>
            <person name="LaButti K."/>
            <person name="Lipzen A."/>
            <person name="Morin E."/>
            <person name="Grigoriev I.V."/>
            <person name="Henrissat B."/>
            <person name="Lindahl B."/>
            <person name="Martin F."/>
        </authorList>
    </citation>
    <scope>NUCLEOTIDE SEQUENCE</scope>
    <source>
        <strain evidence="2">JB14</strain>
    </source>
</reference>
<proteinExistence type="predicted"/>
<protein>
    <submittedName>
        <fullName evidence="2">Uncharacterized protein</fullName>
    </submittedName>
</protein>
<dbReference type="EMBL" id="ML769496">
    <property type="protein sequence ID" value="KAE9397505.1"/>
    <property type="molecule type" value="Genomic_DNA"/>
</dbReference>
<dbReference type="OrthoDB" id="3006091at2759"/>
<keyword evidence="1" id="KW-0472">Membrane</keyword>